<dbReference type="AlphaFoldDB" id="A0A832DFD2"/>
<dbReference type="Pfam" id="PF00202">
    <property type="entry name" value="Aminotran_3"/>
    <property type="match status" value="1"/>
</dbReference>
<protein>
    <submittedName>
        <fullName evidence="4">Aminotransferase class III-fold pyridoxal phosphate-dependent enzyme</fullName>
    </submittedName>
</protein>
<keyword evidence="4" id="KW-0032">Aminotransferase</keyword>
<dbReference type="InterPro" id="IPR015422">
    <property type="entry name" value="PyrdxlP-dep_Trfase_small"/>
</dbReference>
<keyword evidence="4" id="KW-0808">Transferase</keyword>
<evidence type="ECO:0000256" key="1">
    <source>
        <dbReference type="ARBA" id="ARBA00001933"/>
    </source>
</evidence>
<dbReference type="EMBL" id="DSVI01000004">
    <property type="protein sequence ID" value="HGT47083.1"/>
    <property type="molecule type" value="Genomic_DNA"/>
</dbReference>
<dbReference type="GO" id="GO:0030170">
    <property type="term" value="F:pyridoxal phosphate binding"/>
    <property type="evidence" value="ECO:0007669"/>
    <property type="project" value="InterPro"/>
</dbReference>
<dbReference type="InterPro" id="IPR005814">
    <property type="entry name" value="Aminotrans_3"/>
</dbReference>
<gene>
    <name evidence="4" type="ORF">ENS56_03515</name>
</gene>
<sequence length="447" mass="50101">MPNKVEFNKDYPKITKSDEYYKIALELIPAQTQTLAKGPGQNIKGVAPKYLQRGKGSHVWDVDGNEYIDFTMAVGPLSLGYAYDKVDEAIKEQLKDGITFSLMHPLEVEVAQLINKVVPNAESIRYSKVGADVTSAAVRLARAYTGRNKVLCCGYHGWHDWYISVTDRNKGIPQAVQDLTYTFNYNDIQSVIDSIDEDTACVILEPFVFEEPKDNFLHKLRDVCTENGALLIFDEMWTGFRIAVGGAQEYFGVKADLACFSKAVANGMPVSILTGKKEIMKLLEKDVFFFTTFGGEALSLAAVKATVTEIIEKNVPAYLAKQGRKLKDGYNSIAQKLGMDYTKCSGFDCRTIITFDGEKSGCNPLEMKSLVQQEMIKLGILWGGFHNMSFSHTDEDIEYTLKAYEDVLPILKKAVDEKNVKQYLRGEPVEPVFRKVGNFNMKPKVKK</sequence>
<accession>A0A832DFD2</accession>
<organism evidence="4">
    <name type="scientific">Ignavibacterium album</name>
    <dbReference type="NCBI Taxonomy" id="591197"/>
    <lineage>
        <taxon>Bacteria</taxon>
        <taxon>Pseudomonadati</taxon>
        <taxon>Ignavibacteriota</taxon>
        <taxon>Ignavibacteria</taxon>
        <taxon>Ignavibacteriales</taxon>
        <taxon>Ignavibacteriaceae</taxon>
        <taxon>Ignavibacterium</taxon>
    </lineage>
</organism>
<keyword evidence="2 3" id="KW-0663">Pyridoxal phosphate</keyword>
<evidence type="ECO:0000256" key="2">
    <source>
        <dbReference type="ARBA" id="ARBA00022898"/>
    </source>
</evidence>
<reference evidence="4" key="1">
    <citation type="journal article" date="2020" name="mSystems">
        <title>Genome- and Community-Level Interaction Insights into Carbon Utilization and Element Cycling Functions of Hydrothermarchaeota in Hydrothermal Sediment.</title>
        <authorList>
            <person name="Zhou Z."/>
            <person name="Liu Y."/>
            <person name="Xu W."/>
            <person name="Pan J."/>
            <person name="Luo Z.H."/>
            <person name="Li M."/>
        </authorList>
    </citation>
    <scope>NUCLEOTIDE SEQUENCE [LARGE SCALE GENOMIC DNA]</scope>
    <source>
        <strain evidence="4">SpSt-500</strain>
    </source>
</reference>
<evidence type="ECO:0000256" key="3">
    <source>
        <dbReference type="RuleBase" id="RU003560"/>
    </source>
</evidence>
<dbReference type="GO" id="GO:0008483">
    <property type="term" value="F:transaminase activity"/>
    <property type="evidence" value="ECO:0007669"/>
    <property type="project" value="UniProtKB-KW"/>
</dbReference>
<dbReference type="InterPro" id="IPR015421">
    <property type="entry name" value="PyrdxlP-dep_Trfase_major"/>
</dbReference>
<comment type="similarity">
    <text evidence="3">Belongs to the class-III pyridoxal-phosphate-dependent aminotransferase family.</text>
</comment>
<comment type="cofactor">
    <cofactor evidence="1">
        <name>pyridoxal 5'-phosphate</name>
        <dbReference type="ChEBI" id="CHEBI:597326"/>
    </cofactor>
</comment>
<dbReference type="Gene3D" id="3.90.1150.10">
    <property type="entry name" value="Aspartate Aminotransferase, domain 1"/>
    <property type="match status" value="1"/>
</dbReference>
<dbReference type="InterPro" id="IPR015424">
    <property type="entry name" value="PyrdxlP-dep_Trfase"/>
</dbReference>
<dbReference type="CDD" id="cd00610">
    <property type="entry name" value="OAT_like"/>
    <property type="match status" value="1"/>
</dbReference>
<dbReference type="Gene3D" id="3.40.640.10">
    <property type="entry name" value="Type I PLP-dependent aspartate aminotransferase-like (Major domain)"/>
    <property type="match status" value="1"/>
</dbReference>
<dbReference type="PANTHER" id="PTHR43713">
    <property type="entry name" value="GLUTAMATE-1-SEMIALDEHYDE 2,1-AMINOMUTASE"/>
    <property type="match status" value="1"/>
</dbReference>
<comment type="caution">
    <text evidence="4">The sequence shown here is derived from an EMBL/GenBank/DDBJ whole genome shotgun (WGS) entry which is preliminary data.</text>
</comment>
<evidence type="ECO:0000313" key="4">
    <source>
        <dbReference type="EMBL" id="HGT47083.1"/>
    </source>
</evidence>
<proteinExistence type="inferred from homology"/>
<dbReference type="PANTHER" id="PTHR43713:SF3">
    <property type="entry name" value="GLUTAMATE-1-SEMIALDEHYDE 2,1-AMINOMUTASE 1, CHLOROPLASTIC-RELATED"/>
    <property type="match status" value="1"/>
</dbReference>
<name>A0A832DFD2_9BACT</name>
<dbReference type="SUPFAM" id="SSF53383">
    <property type="entry name" value="PLP-dependent transferases"/>
    <property type="match status" value="1"/>
</dbReference>